<feature type="transmembrane region" description="Helical" evidence="5">
    <location>
        <begin position="209"/>
        <end position="226"/>
    </location>
</feature>
<feature type="transmembrane region" description="Helical" evidence="5">
    <location>
        <begin position="146"/>
        <end position="172"/>
    </location>
</feature>
<name>A0A937VYK0_UNCTE</name>
<keyword evidence="4 5" id="KW-0472">Membrane</keyword>
<evidence type="ECO:0000256" key="3">
    <source>
        <dbReference type="ARBA" id="ARBA00022989"/>
    </source>
</evidence>
<evidence type="ECO:0000256" key="1">
    <source>
        <dbReference type="ARBA" id="ARBA00004651"/>
    </source>
</evidence>
<dbReference type="Proteomes" id="UP000712673">
    <property type="component" value="Unassembled WGS sequence"/>
</dbReference>
<dbReference type="InterPro" id="IPR000515">
    <property type="entry name" value="MetI-like"/>
</dbReference>
<protein>
    <submittedName>
        <fullName evidence="7">ABC transporter permease</fullName>
    </submittedName>
</protein>
<feature type="transmembrane region" description="Helical" evidence="5">
    <location>
        <begin position="310"/>
        <end position="336"/>
    </location>
</feature>
<evidence type="ECO:0000313" key="7">
    <source>
        <dbReference type="EMBL" id="MBM3222264.1"/>
    </source>
</evidence>
<evidence type="ECO:0000256" key="2">
    <source>
        <dbReference type="ARBA" id="ARBA00022692"/>
    </source>
</evidence>
<sequence length="346" mass="39296">MAFPLRLHAETRRKWRVFRQNRRGFLSLLTLVTLLVLSLFAEFYANSRPLLVYYQGAWYVPLWHTYPETVFGGDFVTEADYHDPFIRDKLTTGDNWAIYPPIRWDYRALNLDPTLHHPSPPSRLNWLGTDDRGRDVFARLLYGFRISLLFGLVLACLGTVLGMLIGALQGFFGGWLDLLGQRGIEIWGALPELYLLIILAATFEPSIPLLLALLSIFGWMGLSAYVRAEFLRARNFDYVKAARAMGVQNRVIMTKHILPNTLTPVVTFFPFRVSGAIVALTSLDFLNLGVPSPTPSLGELLYQAKSNVEAWWISLTTFVVLVLMVVLINFIGEALLQAFDPRRRSV</sequence>
<dbReference type="InterPro" id="IPR035906">
    <property type="entry name" value="MetI-like_sf"/>
</dbReference>
<comment type="subcellular location">
    <subcellularLocation>
        <location evidence="1 5">Cell membrane</location>
        <topology evidence="1 5">Multi-pass membrane protein</topology>
    </subcellularLocation>
</comment>
<keyword evidence="3 5" id="KW-1133">Transmembrane helix</keyword>
<dbReference type="PROSITE" id="PS50928">
    <property type="entry name" value="ABC_TM1"/>
    <property type="match status" value="1"/>
</dbReference>
<feature type="domain" description="ABC transmembrane type-1" evidence="6">
    <location>
        <begin position="144"/>
        <end position="332"/>
    </location>
</feature>
<accession>A0A937VYK0</accession>
<dbReference type="CDD" id="cd06261">
    <property type="entry name" value="TM_PBP2"/>
    <property type="match status" value="1"/>
</dbReference>
<dbReference type="GO" id="GO:0055085">
    <property type="term" value="P:transmembrane transport"/>
    <property type="evidence" value="ECO:0007669"/>
    <property type="project" value="InterPro"/>
</dbReference>
<dbReference type="Pfam" id="PF00528">
    <property type="entry name" value="BPD_transp_1"/>
    <property type="match status" value="1"/>
</dbReference>
<organism evidence="7 8">
    <name type="scientific">Tectimicrobiota bacterium</name>
    <dbReference type="NCBI Taxonomy" id="2528274"/>
    <lineage>
        <taxon>Bacteria</taxon>
        <taxon>Pseudomonadati</taxon>
        <taxon>Nitrospinota/Tectimicrobiota group</taxon>
        <taxon>Candidatus Tectimicrobiota</taxon>
    </lineage>
</organism>
<comment type="similarity">
    <text evidence="5">Belongs to the binding-protein-dependent transport system permease family.</text>
</comment>
<dbReference type="GO" id="GO:0005886">
    <property type="term" value="C:plasma membrane"/>
    <property type="evidence" value="ECO:0007669"/>
    <property type="project" value="UniProtKB-SubCell"/>
</dbReference>
<evidence type="ECO:0000259" key="6">
    <source>
        <dbReference type="PROSITE" id="PS50928"/>
    </source>
</evidence>
<proteinExistence type="inferred from homology"/>
<dbReference type="PANTHER" id="PTHR30325">
    <property type="entry name" value="MEMBRANE COMPONENT OF ABC TRANSPORTER"/>
    <property type="match status" value="1"/>
</dbReference>
<evidence type="ECO:0000313" key="8">
    <source>
        <dbReference type="Proteomes" id="UP000712673"/>
    </source>
</evidence>
<dbReference type="GO" id="GO:0042884">
    <property type="term" value="P:microcin transport"/>
    <property type="evidence" value="ECO:0007669"/>
    <property type="project" value="TreeGrafter"/>
</dbReference>
<dbReference type="Gene3D" id="1.10.3720.10">
    <property type="entry name" value="MetI-like"/>
    <property type="match status" value="1"/>
</dbReference>
<evidence type="ECO:0000256" key="5">
    <source>
        <dbReference type="RuleBase" id="RU363032"/>
    </source>
</evidence>
<keyword evidence="5" id="KW-0813">Transport</keyword>
<comment type="caution">
    <text evidence="7">The sequence shown here is derived from an EMBL/GenBank/DDBJ whole genome shotgun (WGS) entry which is preliminary data.</text>
</comment>
<keyword evidence="2 5" id="KW-0812">Transmembrane</keyword>
<dbReference type="EMBL" id="VGLS01000006">
    <property type="protein sequence ID" value="MBM3222264.1"/>
    <property type="molecule type" value="Genomic_DNA"/>
</dbReference>
<feature type="transmembrane region" description="Helical" evidence="5">
    <location>
        <begin position="265"/>
        <end position="290"/>
    </location>
</feature>
<dbReference type="PANTHER" id="PTHR30325:SF0">
    <property type="entry name" value="INNER MEMBRANE ABC TRANSPORTER PERMEASE PROTEIN YEJE"/>
    <property type="match status" value="1"/>
</dbReference>
<dbReference type="AlphaFoldDB" id="A0A937VYK0"/>
<evidence type="ECO:0000256" key="4">
    <source>
        <dbReference type="ARBA" id="ARBA00023136"/>
    </source>
</evidence>
<dbReference type="SUPFAM" id="SSF161098">
    <property type="entry name" value="MetI-like"/>
    <property type="match status" value="1"/>
</dbReference>
<gene>
    <name evidence="7" type="ORF">FJZ47_00450</name>
</gene>
<feature type="transmembrane region" description="Helical" evidence="5">
    <location>
        <begin position="184"/>
        <end position="203"/>
    </location>
</feature>
<reference evidence="7" key="1">
    <citation type="submission" date="2019-03" db="EMBL/GenBank/DDBJ databases">
        <title>Lake Tanganyika Metagenome-Assembled Genomes (MAGs).</title>
        <authorList>
            <person name="Tran P."/>
        </authorList>
    </citation>
    <scope>NUCLEOTIDE SEQUENCE</scope>
    <source>
        <strain evidence="7">K_DeepCast_65m_m2_066</strain>
    </source>
</reference>